<feature type="region of interest" description="Disordered" evidence="1">
    <location>
        <begin position="1"/>
        <end position="35"/>
    </location>
</feature>
<dbReference type="RefSeq" id="WP_244716620.1">
    <property type="nucleotide sequence ID" value="NZ_CP095049.1"/>
</dbReference>
<protein>
    <submittedName>
        <fullName evidence="3">DUF4157 domain-containing protein</fullName>
    </submittedName>
</protein>
<accession>A0ABY4F797</accession>
<name>A0ABY4F797_9BACT</name>
<feature type="region of interest" description="Disordered" evidence="1">
    <location>
        <begin position="63"/>
        <end position="88"/>
    </location>
</feature>
<gene>
    <name evidence="3" type="ORF">MUN80_22650</name>
</gene>
<evidence type="ECO:0000313" key="3">
    <source>
        <dbReference type="EMBL" id="UOQ52538.1"/>
    </source>
</evidence>
<evidence type="ECO:0000259" key="2">
    <source>
        <dbReference type="Pfam" id="PF13699"/>
    </source>
</evidence>
<reference evidence="3 4" key="1">
    <citation type="submission" date="2022-04" db="EMBL/GenBank/DDBJ databases">
        <title>Hymenobacter sp. isolated from the air.</title>
        <authorList>
            <person name="Won M."/>
            <person name="Lee C.-M."/>
            <person name="Woen H.-Y."/>
            <person name="Kwon S.-W."/>
        </authorList>
    </citation>
    <scope>NUCLEOTIDE SEQUENCE [LARGE SCALE GENOMIC DNA]</scope>
    <source>
        <strain evidence="4">5116 S-27</strain>
    </source>
</reference>
<dbReference type="EMBL" id="CP095049">
    <property type="protein sequence ID" value="UOQ52538.1"/>
    <property type="molecule type" value="Genomic_DNA"/>
</dbReference>
<evidence type="ECO:0000313" key="4">
    <source>
        <dbReference type="Proteomes" id="UP000831785"/>
    </source>
</evidence>
<dbReference type="Pfam" id="PF13699">
    <property type="entry name" value="eCIS_core"/>
    <property type="match status" value="1"/>
</dbReference>
<evidence type="ECO:0000256" key="1">
    <source>
        <dbReference type="SAM" id="MobiDB-lite"/>
    </source>
</evidence>
<proteinExistence type="predicted"/>
<feature type="domain" description="eCIS core" evidence="2">
    <location>
        <begin position="82"/>
        <end position="147"/>
    </location>
</feature>
<dbReference type="Proteomes" id="UP000831785">
    <property type="component" value="Chromosome"/>
</dbReference>
<dbReference type="InterPro" id="IPR025295">
    <property type="entry name" value="eCIS_core_dom"/>
</dbReference>
<sequence>MASRSAKTKEPKSVNAASQPLKASGTAPGFVDNRPAAVAQRRLQAQADNSPQVQYAAQLQARADTGSLTESPVQRQENRTGLPDQLKSGVENLSGHSLDDVRVHYNSSKPAQLQAHAYAQGTDIHVAPGQEQHLPHEAWHVVQQKQGRVQPTMQLKAGVPVNDDAGLEQEADVMGAKAATQAPSILPKEQQAEPAHQLKSTPLGSAQPLQRVILYNGKQYNKPELFSKDNKEVFDKVMELKGSLRMGDINRMAGENTVYDANNSFEVATVERVKTEQEIRNEQGEANTEEIKLDKRTTEYPDVRTLFAPIDRAIIVINDGRYQFVGTSGLVNCVEVMIECHTETDKGYLVAHVNGHIEDDETEIKNQLTIMLNALGEHLRKEIRWSDFERESTKNKLTLVRSAKLKEQNLLINMRNILAESGAHMKLVNSNSATMEITATGANYYDNMVESTEIQPPVTDYRHIEGYPFQEK</sequence>
<keyword evidence="4" id="KW-1185">Reference proteome</keyword>
<organism evidence="3 4">
    <name type="scientific">Hymenobacter cellulosivorans</name>
    <dbReference type="NCBI Taxonomy" id="2932249"/>
    <lineage>
        <taxon>Bacteria</taxon>
        <taxon>Pseudomonadati</taxon>
        <taxon>Bacteroidota</taxon>
        <taxon>Cytophagia</taxon>
        <taxon>Cytophagales</taxon>
        <taxon>Hymenobacteraceae</taxon>
        <taxon>Hymenobacter</taxon>
    </lineage>
</organism>
<feature type="compositionally biased region" description="Polar residues" evidence="1">
    <location>
        <begin position="66"/>
        <end position="75"/>
    </location>
</feature>